<feature type="compositionally biased region" description="Polar residues" evidence="8">
    <location>
        <begin position="243"/>
        <end position="255"/>
    </location>
</feature>
<keyword evidence="3 9" id="KW-0812">Transmembrane</keyword>
<evidence type="ECO:0000256" key="4">
    <source>
        <dbReference type="ARBA" id="ARBA00022989"/>
    </source>
</evidence>
<protein>
    <recommendedName>
        <fullName evidence="10">Potassium channel domain-containing protein</fullName>
    </recommendedName>
</protein>
<gene>
    <name evidence="11" type="ORF">ACHAWO_009164</name>
</gene>
<evidence type="ECO:0000256" key="2">
    <source>
        <dbReference type="ARBA" id="ARBA00022448"/>
    </source>
</evidence>
<comment type="subcellular location">
    <subcellularLocation>
        <location evidence="1">Membrane</location>
        <topology evidence="1">Multi-pass membrane protein</topology>
    </subcellularLocation>
</comment>
<dbReference type="EMBL" id="JALLPJ020001276">
    <property type="protein sequence ID" value="KAL3771973.1"/>
    <property type="molecule type" value="Genomic_DNA"/>
</dbReference>
<evidence type="ECO:0000259" key="10">
    <source>
        <dbReference type="Pfam" id="PF07885"/>
    </source>
</evidence>
<dbReference type="InterPro" id="IPR003280">
    <property type="entry name" value="2pore_dom_K_chnl"/>
</dbReference>
<evidence type="ECO:0000313" key="12">
    <source>
        <dbReference type="Proteomes" id="UP001530400"/>
    </source>
</evidence>
<dbReference type="GO" id="GO:0016020">
    <property type="term" value="C:membrane"/>
    <property type="evidence" value="ECO:0007669"/>
    <property type="project" value="UniProtKB-SubCell"/>
</dbReference>
<evidence type="ECO:0000313" key="11">
    <source>
        <dbReference type="EMBL" id="KAL3771973.1"/>
    </source>
</evidence>
<evidence type="ECO:0000256" key="3">
    <source>
        <dbReference type="ARBA" id="ARBA00022692"/>
    </source>
</evidence>
<evidence type="ECO:0000256" key="9">
    <source>
        <dbReference type="SAM" id="Phobius"/>
    </source>
</evidence>
<keyword evidence="12" id="KW-1185">Reference proteome</keyword>
<keyword evidence="4 9" id="KW-1133">Transmembrane helix</keyword>
<feature type="domain" description="Potassium channel" evidence="10">
    <location>
        <begin position="308"/>
        <end position="375"/>
    </location>
</feature>
<feature type="region of interest" description="Disordered" evidence="8">
    <location>
        <begin position="613"/>
        <end position="636"/>
    </location>
</feature>
<dbReference type="AlphaFoldDB" id="A0ABD3N7G3"/>
<comment type="caution">
    <text evidence="11">The sequence shown here is derived from an EMBL/GenBank/DDBJ whole genome shotgun (WGS) entry which is preliminary data.</text>
</comment>
<sequence length="1243" mass="140826">MRSDGQGSIRLTVDKLHRTDSISSMRLDASDYEADRPAPGRLTSNENELDNSDNSSQSNNSAAANYMHRVRSRLKRPFTFSRRDVPETTHEYEVPPLPESEVETVVQRLEERNANRVNVPPEVKALFLKMCLNVCRLRVTDSNIDCGCGEVKVTSDSPCILREDVINMRNRVRLVVELRSRSKRFRDAIKTYLGFRCHSEVLLNVLNRAVDLIDSTGHEKARKRRISRSTVLGGSSIERSNDSPENGSAACQLNKTTDPDDEEWFYYKDFAFYSLKEESNYPWMRNPVLFSILVTLSFYIMSPVLWCAILQDENICPASEDGSHNDYSSALYFASVTMSTVGYGDITVLVGEDSVENWRIFIGIVFMIISLVVSVVGLHAGLDTQFNPFRRRIDDFLRRAYDIVNEKKSLDKHDHLTMRMKWYKFAELIEITLIFFMLNLLGVFVLRIFLAFDTEIGSMSWMESFYWAVQTTTTIGYGDVETPHAFKWFLLFYLAISTYFVGNAIGKLRDVGKRLEAMQSLYLWQQQEASFEMLHDFSGRKDYTTTEDGRVIAVEPEIDQYEFTIASLVLMGKITSEDVRPIVAKFKQLTKTNKITKADVAGPNKKKVIEHESDMNRNSPPRLGDKDKEELFRRNSSTSSAVSVTKKIAIAFKEEVIGAVHTNTNDKSLPESAAADIEADYKSFSIPKNTYAIGIDDSNIQRKLIQKFFTMAGIPEDHCTMIGDGRDEVMGFEDFCIQFMENHQSDFVFLIVDENLDVTTHDAKLETISGSVCVENIRKRLPVHLEKRMLALVRSANDSSSDVALYNTRAHGFLPKAPIKKGGVLEVLAPKWLNRFPPSEFEYASDESTHLGKVVGHSDVASSPLDIESKMIEIDQFFNNVESDSAIHQIKDSMHKLKGDLLTLNSSVGVTPMIGLINLILVAQSYETIAEKWLALRNQVKEALSSLERNFKLPSNVRGLAIDDSRIQRKLLSKFFEFSDRLVVLGDSCEEIIGFVDYAVKYVESHPDDYIFMIVDENLDVDESNDGSKRDSVSGSHSVEKIRKRLSKEAERKVLALVRSANDSTSDLSLYNIRCHGFLPKTPIRRERINETLAPLWYKRFPPSEFGLCLGPDSDETAPSGDVACSSDDILQKLHEINLMFQEGVHMTDSRKIHDVLHELKGDLLTMKGFNASMISILGQINLMLQSSLGHEDIMARWLTLNEKANSKLEAPQEMVKSRNSAVVEKIRKRSSVLLSSSLTKDF</sequence>
<evidence type="ECO:0000256" key="1">
    <source>
        <dbReference type="ARBA" id="ARBA00004141"/>
    </source>
</evidence>
<keyword evidence="7" id="KW-0407">Ion channel</keyword>
<feature type="compositionally biased region" description="Low complexity" evidence="8">
    <location>
        <begin position="52"/>
        <end position="62"/>
    </location>
</feature>
<evidence type="ECO:0000256" key="7">
    <source>
        <dbReference type="ARBA" id="ARBA00023303"/>
    </source>
</evidence>
<keyword evidence="5" id="KW-0406">Ion transport</keyword>
<dbReference type="GO" id="GO:0034220">
    <property type="term" value="P:monoatomic ion transmembrane transport"/>
    <property type="evidence" value="ECO:0007669"/>
    <property type="project" value="UniProtKB-KW"/>
</dbReference>
<evidence type="ECO:0000256" key="5">
    <source>
        <dbReference type="ARBA" id="ARBA00023065"/>
    </source>
</evidence>
<dbReference type="Pfam" id="PF07885">
    <property type="entry name" value="Ion_trans_2"/>
    <property type="match status" value="2"/>
</dbReference>
<accession>A0ABD3N7G3</accession>
<dbReference type="Proteomes" id="UP001530400">
    <property type="component" value="Unassembled WGS sequence"/>
</dbReference>
<keyword evidence="6 9" id="KW-0472">Membrane</keyword>
<feature type="transmembrane region" description="Helical" evidence="9">
    <location>
        <begin position="360"/>
        <end position="382"/>
    </location>
</feature>
<dbReference type="InterPro" id="IPR013099">
    <property type="entry name" value="K_chnl_dom"/>
</dbReference>
<keyword evidence="2" id="KW-0813">Transport</keyword>
<feature type="transmembrane region" description="Helical" evidence="9">
    <location>
        <begin position="330"/>
        <end position="348"/>
    </location>
</feature>
<feature type="region of interest" description="Disordered" evidence="8">
    <location>
        <begin position="234"/>
        <end position="255"/>
    </location>
</feature>
<organism evidence="11 12">
    <name type="scientific">Cyclotella atomus</name>
    <dbReference type="NCBI Taxonomy" id="382360"/>
    <lineage>
        <taxon>Eukaryota</taxon>
        <taxon>Sar</taxon>
        <taxon>Stramenopiles</taxon>
        <taxon>Ochrophyta</taxon>
        <taxon>Bacillariophyta</taxon>
        <taxon>Coscinodiscophyceae</taxon>
        <taxon>Thalassiosirophycidae</taxon>
        <taxon>Stephanodiscales</taxon>
        <taxon>Stephanodiscaceae</taxon>
        <taxon>Cyclotella</taxon>
    </lineage>
</organism>
<feature type="domain" description="Potassium channel" evidence="10">
    <location>
        <begin position="438"/>
        <end position="510"/>
    </location>
</feature>
<feature type="compositionally biased region" description="Basic and acidic residues" evidence="8">
    <location>
        <begin position="623"/>
        <end position="633"/>
    </location>
</feature>
<proteinExistence type="predicted"/>
<reference evidence="11 12" key="1">
    <citation type="submission" date="2024-10" db="EMBL/GenBank/DDBJ databases">
        <title>Updated reference genomes for cyclostephanoid diatoms.</title>
        <authorList>
            <person name="Roberts W.R."/>
            <person name="Alverson A.J."/>
        </authorList>
    </citation>
    <scope>NUCLEOTIDE SEQUENCE [LARGE SCALE GENOMIC DNA]</scope>
    <source>
        <strain evidence="11 12">AJA010-31</strain>
    </source>
</reference>
<evidence type="ECO:0000256" key="6">
    <source>
        <dbReference type="ARBA" id="ARBA00023136"/>
    </source>
</evidence>
<feature type="region of interest" description="Disordered" evidence="8">
    <location>
        <begin position="27"/>
        <end position="62"/>
    </location>
</feature>
<evidence type="ECO:0000256" key="8">
    <source>
        <dbReference type="SAM" id="MobiDB-lite"/>
    </source>
</evidence>
<dbReference type="SUPFAM" id="SSF81324">
    <property type="entry name" value="Voltage-gated potassium channels"/>
    <property type="match status" value="2"/>
</dbReference>
<feature type="transmembrane region" description="Helical" evidence="9">
    <location>
        <begin position="428"/>
        <end position="452"/>
    </location>
</feature>
<dbReference type="PANTHER" id="PTHR11003:SF334">
    <property type="entry name" value="FI03418P"/>
    <property type="match status" value="1"/>
</dbReference>
<dbReference type="Gene3D" id="1.10.287.70">
    <property type="match status" value="2"/>
</dbReference>
<name>A0ABD3N7G3_9STRA</name>
<dbReference type="PANTHER" id="PTHR11003">
    <property type="entry name" value="POTASSIUM CHANNEL, SUBFAMILY K"/>
    <property type="match status" value="1"/>
</dbReference>
<feature type="transmembrane region" description="Helical" evidence="9">
    <location>
        <begin position="288"/>
        <end position="309"/>
    </location>
</feature>